<evidence type="ECO:0000313" key="3">
    <source>
        <dbReference type="Proteomes" id="UP000249354"/>
    </source>
</evidence>
<dbReference type="AlphaFoldDB" id="A0A2W4U1K1"/>
<keyword evidence="1" id="KW-0812">Transmembrane</keyword>
<accession>A0A2W4U1K1</accession>
<organism evidence="2 3">
    <name type="scientific">Leptolyngbya foveolarum</name>
    <dbReference type="NCBI Taxonomy" id="47253"/>
    <lineage>
        <taxon>Bacteria</taxon>
        <taxon>Bacillati</taxon>
        <taxon>Cyanobacteriota</taxon>
        <taxon>Cyanophyceae</taxon>
        <taxon>Leptolyngbyales</taxon>
        <taxon>Leptolyngbyaceae</taxon>
        <taxon>Leptolyngbya group</taxon>
        <taxon>Leptolyngbya</taxon>
    </lineage>
</organism>
<evidence type="ECO:0000256" key="1">
    <source>
        <dbReference type="SAM" id="Phobius"/>
    </source>
</evidence>
<dbReference type="PROSITE" id="PS00430">
    <property type="entry name" value="TONB_DEPENDENT_REC_1"/>
    <property type="match status" value="1"/>
</dbReference>
<gene>
    <name evidence="2" type="ORF">DCF25_16625</name>
</gene>
<proteinExistence type="predicted"/>
<feature type="transmembrane region" description="Helical" evidence="1">
    <location>
        <begin position="21"/>
        <end position="42"/>
    </location>
</feature>
<sequence length="303" mass="32568">MISFLHRPTYTQNNRWQQTALIALSLASGVTFVSLGSLPAYAQRTAQFDLDSAICNNEWGEAMDIVSTLIGSDHTSSSDHTALLTLRSQFTQYRAENTVVVRAEACDRANPYTLEAPASKTAQTGTPLGWEGAVATQNQFSTSIITQSVPFSLPVEVGNVAGLTPANPVDLSLGLNVVSGQVGTGHQVYSFVAGLGDSLTANLNVTQVMTGTLYTSDDSQLFIFDKNGKLMAAADDTDGQQSRISELIMPKTDVYFAVVTTYNNDPILNRDGYLTGWQDNGGGRFDYTLTLSGITRTGALIRE</sequence>
<protein>
    <recommendedName>
        <fullName evidence="4">Peptidase C-terminal archaeal/bacterial domain-containing protein</fullName>
    </recommendedName>
</protein>
<dbReference type="Proteomes" id="UP000249354">
    <property type="component" value="Unassembled WGS sequence"/>
</dbReference>
<dbReference type="InterPro" id="IPR010916">
    <property type="entry name" value="TonB_box_CS"/>
</dbReference>
<comment type="caution">
    <text evidence="2">The sequence shown here is derived from an EMBL/GenBank/DDBJ whole genome shotgun (WGS) entry which is preliminary data.</text>
</comment>
<keyword evidence="1" id="KW-1133">Transmembrane helix</keyword>
<keyword evidence="1" id="KW-0472">Membrane</keyword>
<evidence type="ECO:0008006" key="4">
    <source>
        <dbReference type="Google" id="ProtNLM"/>
    </source>
</evidence>
<dbReference type="EMBL" id="QBMC01000133">
    <property type="protein sequence ID" value="PZO13087.1"/>
    <property type="molecule type" value="Genomic_DNA"/>
</dbReference>
<reference evidence="3" key="1">
    <citation type="submission" date="2018-04" db="EMBL/GenBank/DDBJ databases">
        <authorList>
            <person name="Cornet L."/>
        </authorList>
    </citation>
    <scope>NUCLEOTIDE SEQUENCE [LARGE SCALE GENOMIC DNA]</scope>
</reference>
<name>A0A2W4U1K1_9CYAN</name>
<reference evidence="2 3" key="2">
    <citation type="submission" date="2018-06" db="EMBL/GenBank/DDBJ databases">
        <title>Metagenomic assembly of (sub)arctic Cyanobacteria and their associated microbiome from non-axenic cultures.</title>
        <authorList>
            <person name="Baurain D."/>
        </authorList>
    </citation>
    <scope>NUCLEOTIDE SEQUENCE [LARGE SCALE GENOMIC DNA]</scope>
    <source>
        <strain evidence="2">ULC129bin1</strain>
    </source>
</reference>
<evidence type="ECO:0000313" key="2">
    <source>
        <dbReference type="EMBL" id="PZO13087.1"/>
    </source>
</evidence>